<evidence type="ECO:0000256" key="4">
    <source>
        <dbReference type="ARBA" id="ARBA00022753"/>
    </source>
</evidence>
<dbReference type="Gene3D" id="1.20.120.1130">
    <property type="match status" value="1"/>
</dbReference>
<sequence length="1196" mass="134802">MNIDDTWSRCAKEFPTSRTVENDVSLLRKFDDSVARPVRGKRQLKFDNAMSSYKGVVAMDVALANIEQIEKTELVSQWIARGNYTPSIPESDPSCTPSPPVLVDETQWKNDSALSTASEPPDLEKSPVFKCHKKIIRHTSVAGNRSETVNDDSMPDLTKSPIFAKSKFARDSKASTRSETVNDSSPNLLKSPIISKSKYSRASRRRRFGKLNKRKFDEIDRSSPNSSFAPKKSPILRRNSSLKRKKRRVILELLQKPNDNSSGNLYLPQKEKVCAATTDLTLVSTTQALEASSTTNSLELSHDFCAKQDRTRKHIEHSIVNQAKERFFPPRVDCNLESRHDNSIEVISLSLTSTKRNENLLSFVPSHQKHFQQHERLKELAVSSSKLDNTLTIDYNNILSQDIFREEKIAETPITVFQKERNLLSTSNDKDVESVPQEVEFICLPSIDEMNNEELSAPAFASAVEGATTHLGIENLLNSRVVPISEVNRALIKCVSAISSQDLFGDELSTTSPKPISTVSIDTQHRGVSTFDEERNLFSCQNDNQIDPLKMQSSDEEDIFSEPESSNYILPYPLEGKDELSLSSVAAPVIKIEEERTQLNTVKEQLSGSVIQDAEPSPPRPMWGKMITRHSNNDQSTHENKFLILDSELSPKKEKFVTDTERIDYDTCSENGEVSPDVEQVRIGSAQESESDKTVSDIIEEPITQDYLQQAKCSTLTAALLMKTVSTCSKISESSSPKERSSVIDISTEITPPQSQGSSAPAPELLDSAKKKKFRPKKGSLSARLRKLISGQVSCVRLWRHQMSQDSTFQKSSAPCTTLKVIETWVECGKNFYNSTVLDDSYNLLNGCFDKPIESAENKDNTTRNLVVMTNSDFVGSVKLLPGSVFNVHLPWEIFNRNSRKGNIILHALYFRIVTNPVEVKSKLDSHTELCCHELTCTKVIHEYDCSCLQSGKIDDSCLVKFTSQRIDVMGEIFKGYIQSMQYITMSAAQDRPELYEEVKLYKNAREREKHDNQADLFALVNTLQHLEKAYIRDCVTPKEYTAACSKLLVQYRAAFKQVQNEFKTIDVFVKAFRLDCPAALERIKEDRPITIKDDKGNTSKCIADIVSLFITLMDKLRLEIKAMDELTPDLRDLMDTMNRLSLLPSDFDGKQKVSGWLQTLNSMSASDELSETQVRQLLFDLETSFNAFNQILHNS</sequence>
<evidence type="ECO:0000256" key="1">
    <source>
        <dbReference type="ARBA" id="ARBA00004177"/>
    </source>
</evidence>
<dbReference type="InterPro" id="IPR017899">
    <property type="entry name" value="VPS28_C"/>
</dbReference>
<dbReference type="Proteomes" id="UP000829291">
    <property type="component" value="Chromosome 3"/>
</dbReference>
<reference evidence="11" key="1">
    <citation type="submission" date="2025-08" db="UniProtKB">
        <authorList>
            <consortium name="RefSeq"/>
        </authorList>
    </citation>
    <scope>IDENTIFICATION</scope>
    <source>
        <tissue evidence="11">Thorax and Abdomen</tissue>
    </source>
</reference>
<feature type="domain" description="VPS28 C-terminal" evidence="8">
    <location>
        <begin position="1098"/>
        <end position="1194"/>
    </location>
</feature>
<keyword evidence="5 6" id="KW-0653">Protein transport</keyword>
<keyword evidence="4" id="KW-0967">Endosome</keyword>
<dbReference type="InterPro" id="IPR037202">
    <property type="entry name" value="ESCRT_assembly_dom"/>
</dbReference>
<dbReference type="InterPro" id="IPR037206">
    <property type="entry name" value="VPS28_C_sf"/>
</dbReference>
<evidence type="ECO:0000256" key="2">
    <source>
        <dbReference type="ARBA" id="ARBA00020968"/>
    </source>
</evidence>
<evidence type="ECO:0000256" key="6">
    <source>
        <dbReference type="PROSITE-ProRule" id="PRU00642"/>
    </source>
</evidence>
<name>A0ABM3FQL4_NEOLC</name>
<dbReference type="Gene3D" id="1.20.1440.200">
    <property type="match status" value="1"/>
</dbReference>
<dbReference type="PANTHER" id="PTHR12937:SF0">
    <property type="entry name" value="VACUOLAR PROTEIN SORTING-ASSOCIATED PROTEIN 28 HOMOLOG"/>
    <property type="match status" value="1"/>
</dbReference>
<comment type="subcellular location">
    <subcellularLocation>
        <location evidence="1">Endosome</location>
    </subcellularLocation>
</comment>
<feature type="domain" description="VPS28 N-terminal" evidence="9">
    <location>
        <begin position="988"/>
        <end position="1094"/>
    </location>
</feature>
<evidence type="ECO:0000256" key="7">
    <source>
        <dbReference type="SAM" id="MobiDB-lite"/>
    </source>
</evidence>
<evidence type="ECO:0000313" key="11">
    <source>
        <dbReference type="RefSeq" id="XP_046590308.1"/>
    </source>
</evidence>
<evidence type="ECO:0000256" key="5">
    <source>
        <dbReference type="ARBA" id="ARBA00022927"/>
    </source>
</evidence>
<evidence type="ECO:0000259" key="9">
    <source>
        <dbReference type="PROSITE" id="PS51313"/>
    </source>
</evidence>
<dbReference type="InterPro" id="IPR038358">
    <property type="entry name" value="VPS28_N_sf"/>
</dbReference>
<keyword evidence="3 6" id="KW-0813">Transport</keyword>
<feature type="compositionally biased region" description="Polar residues" evidence="7">
    <location>
        <begin position="177"/>
        <end position="188"/>
    </location>
</feature>
<dbReference type="PROSITE" id="PS51310">
    <property type="entry name" value="VPS28_C"/>
    <property type="match status" value="1"/>
</dbReference>
<gene>
    <name evidence="11" type="primary">LOC107225938</name>
</gene>
<accession>A0ABM3FQL4</accession>
<organism evidence="10 11">
    <name type="scientific">Neodiprion lecontei</name>
    <name type="common">Redheaded pine sawfly</name>
    <dbReference type="NCBI Taxonomy" id="441921"/>
    <lineage>
        <taxon>Eukaryota</taxon>
        <taxon>Metazoa</taxon>
        <taxon>Ecdysozoa</taxon>
        <taxon>Arthropoda</taxon>
        <taxon>Hexapoda</taxon>
        <taxon>Insecta</taxon>
        <taxon>Pterygota</taxon>
        <taxon>Neoptera</taxon>
        <taxon>Endopterygota</taxon>
        <taxon>Hymenoptera</taxon>
        <taxon>Tenthredinoidea</taxon>
        <taxon>Diprionidae</taxon>
        <taxon>Diprioninae</taxon>
        <taxon>Neodiprion</taxon>
    </lineage>
</organism>
<feature type="region of interest" description="Disordered" evidence="7">
    <location>
        <begin position="168"/>
        <end position="196"/>
    </location>
</feature>
<dbReference type="Pfam" id="PF03997">
    <property type="entry name" value="VPS28"/>
    <property type="match status" value="1"/>
</dbReference>
<dbReference type="PROSITE" id="PS51313">
    <property type="entry name" value="VPS28_N"/>
    <property type="match status" value="1"/>
</dbReference>
<dbReference type="SUPFAM" id="SSF140111">
    <property type="entry name" value="Endosomal sorting complex assembly domain"/>
    <property type="match status" value="1"/>
</dbReference>
<feature type="compositionally biased region" description="Low complexity" evidence="7">
    <location>
        <begin position="752"/>
        <end position="763"/>
    </location>
</feature>
<feature type="region of interest" description="Disordered" evidence="7">
    <location>
        <begin position="219"/>
        <end position="240"/>
    </location>
</feature>
<feature type="region of interest" description="Disordered" evidence="7">
    <location>
        <begin position="748"/>
        <end position="777"/>
    </location>
</feature>
<dbReference type="SUPFAM" id="SSF140427">
    <property type="entry name" value="VPS28 C-terminal domain-like"/>
    <property type="match status" value="1"/>
</dbReference>
<keyword evidence="10" id="KW-1185">Reference proteome</keyword>
<evidence type="ECO:0000256" key="3">
    <source>
        <dbReference type="ARBA" id="ARBA00022448"/>
    </source>
</evidence>
<protein>
    <recommendedName>
        <fullName evidence="2">Vacuolar protein sorting-associated protein 28 homolog</fullName>
    </recommendedName>
</protein>
<dbReference type="InterPro" id="IPR017898">
    <property type="entry name" value="VPS28_N"/>
</dbReference>
<dbReference type="PANTHER" id="PTHR12937">
    <property type="entry name" value="VACUOLAR PROTEIN SORTING 28, ISOFORM 2 VPS28"/>
    <property type="match status" value="1"/>
</dbReference>
<evidence type="ECO:0000313" key="10">
    <source>
        <dbReference type="Proteomes" id="UP000829291"/>
    </source>
</evidence>
<comment type="similarity">
    <text evidence="6">Belongs to the VPS28 family.</text>
</comment>
<evidence type="ECO:0000259" key="8">
    <source>
        <dbReference type="PROSITE" id="PS51310"/>
    </source>
</evidence>
<dbReference type="InterPro" id="IPR007143">
    <property type="entry name" value="Vps28"/>
</dbReference>
<dbReference type="GeneID" id="107225938"/>
<proteinExistence type="inferred from homology"/>
<dbReference type="RefSeq" id="XP_046590308.1">
    <property type="nucleotide sequence ID" value="XM_046734352.1"/>
</dbReference>